<comment type="similarity">
    <text evidence="1">Belongs to the 3-beta-HSD family.</text>
</comment>
<dbReference type="InterPro" id="IPR050177">
    <property type="entry name" value="Lipid_A_modif_metabolic_enz"/>
</dbReference>
<dbReference type="GO" id="GO:0016616">
    <property type="term" value="F:oxidoreductase activity, acting on the CH-OH group of donors, NAD or NADP as acceptor"/>
    <property type="evidence" value="ECO:0000318"/>
    <property type="project" value="GO_Central"/>
</dbReference>
<dbReference type="InParanoid" id="D8RPB8"/>
<dbReference type="AlphaFoldDB" id="D8RPB8"/>
<dbReference type="GO" id="GO:0006694">
    <property type="term" value="P:steroid biosynthetic process"/>
    <property type="evidence" value="ECO:0007669"/>
    <property type="project" value="InterPro"/>
</dbReference>
<dbReference type="STRING" id="88036.D8RPB8"/>
<keyword evidence="6" id="KW-1185">Reference proteome</keyword>
<feature type="transmembrane region" description="Helical" evidence="3">
    <location>
        <begin position="298"/>
        <end position="317"/>
    </location>
</feature>
<keyword evidence="3" id="KW-1133">Transmembrane helix</keyword>
<dbReference type="Pfam" id="PF01073">
    <property type="entry name" value="3Beta_HSD"/>
    <property type="match status" value="1"/>
</dbReference>
<keyword evidence="3" id="KW-0812">Transmembrane</keyword>
<keyword evidence="2" id="KW-0560">Oxidoreductase</keyword>
<dbReference type="FunCoup" id="D8RPB8">
    <property type="interactions" value="529"/>
</dbReference>
<sequence>MVHFVEREGIEGRIFLVTGGAGFVGSAICLELVNRGASEVRSLDVSKASRNLPALKANGVKCITGDVRRKEAAENAIKGAHCVFHVASFGSLGKQTLQAGRIDQTNLDGTCNVIDACVKHGVERLVYTSTNNVIFGGQPIINGNEAMSYFSIEHHCDPYGRSKALAEQLVLRSNNRPSKKASRKLYTCAVRSPIVYGPGETLHLSRVLSTAKLGLFFSRIGESNARTDFIYVDNLVNAHLLASMALLDDVPGTGGVPTAAGKAYFVSDDAPTNYFEFVRPLVEGLNYKFPQRELSVSAALRFAWFFWGLYGLLYPWLERSWIPDPLLLPSEVHKVGITHYFSSLRARQELGYVPLIDQKEGLERTLAYLKEKKHRELETPTFGWWIGILAAMFALFCSAFVPDPFMGPFECVRSLGILLHGSVRNLKLVFLTACLAHAAEASYAWKLAKSVDPENAKGWFWQTLALGFPSLRLLLARSKRKNA</sequence>
<proteinExistence type="inferred from homology"/>
<evidence type="ECO:0000256" key="1">
    <source>
        <dbReference type="ARBA" id="ARBA00009219"/>
    </source>
</evidence>
<feature type="transmembrane region" description="Helical" evidence="3">
    <location>
        <begin position="382"/>
        <end position="401"/>
    </location>
</feature>
<feature type="domain" description="3-beta hydroxysteroid dehydrogenase/isomerase" evidence="4">
    <location>
        <begin position="16"/>
        <end position="292"/>
    </location>
</feature>
<dbReference type="HOGENOM" id="CLU_007383_6_8_1"/>
<organism evidence="6">
    <name type="scientific">Selaginella moellendorffii</name>
    <name type="common">Spikemoss</name>
    <dbReference type="NCBI Taxonomy" id="88036"/>
    <lineage>
        <taxon>Eukaryota</taxon>
        <taxon>Viridiplantae</taxon>
        <taxon>Streptophyta</taxon>
        <taxon>Embryophyta</taxon>
        <taxon>Tracheophyta</taxon>
        <taxon>Lycopodiopsida</taxon>
        <taxon>Selaginellales</taxon>
        <taxon>Selaginellaceae</taxon>
        <taxon>Selaginella</taxon>
    </lineage>
</organism>
<evidence type="ECO:0000256" key="3">
    <source>
        <dbReference type="SAM" id="Phobius"/>
    </source>
</evidence>
<dbReference type="InterPro" id="IPR036291">
    <property type="entry name" value="NAD(P)-bd_dom_sf"/>
</dbReference>
<dbReference type="Pfam" id="PF14934">
    <property type="entry name" value="TMEM254"/>
    <property type="match status" value="1"/>
</dbReference>
<accession>D8RPB8</accession>
<gene>
    <name evidence="5" type="ORF">SELMODRAFT_98019</name>
</gene>
<keyword evidence="3" id="KW-0472">Membrane</keyword>
<feature type="transmembrane region" description="Helical" evidence="3">
    <location>
        <begin position="459"/>
        <end position="475"/>
    </location>
</feature>
<dbReference type="Gene3D" id="3.40.50.720">
    <property type="entry name" value="NAD(P)-binding Rossmann-like Domain"/>
    <property type="match status" value="1"/>
</dbReference>
<dbReference type="Proteomes" id="UP000001514">
    <property type="component" value="Unassembled WGS sequence"/>
</dbReference>
<dbReference type="InterPro" id="IPR002225">
    <property type="entry name" value="3Beta_OHSteriod_DH/Estase"/>
</dbReference>
<name>D8RPB8_SELML</name>
<dbReference type="Gramene" id="EFJ26012">
    <property type="protein sequence ID" value="EFJ26012"/>
    <property type="gene ID" value="SELMODRAFT_98019"/>
</dbReference>
<dbReference type="PANTHER" id="PTHR43245:SF51">
    <property type="entry name" value="SHORT CHAIN DEHYDROGENASE_REDUCTASE FAMILY 42E, MEMBER 2"/>
    <property type="match status" value="1"/>
</dbReference>
<evidence type="ECO:0000313" key="5">
    <source>
        <dbReference type="EMBL" id="EFJ26012.1"/>
    </source>
</evidence>
<dbReference type="KEGG" id="smo:SELMODRAFT_98019"/>
<dbReference type="OMA" id="MKIGGSH"/>
<dbReference type="PANTHER" id="PTHR43245">
    <property type="entry name" value="BIFUNCTIONAL POLYMYXIN RESISTANCE PROTEIN ARNA"/>
    <property type="match status" value="1"/>
</dbReference>
<dbReference type="eggNOG" id="KOG1430">
    <property type="taxonomic scope" value="Eukaryota"/>
</dbReference>
<evidence type="ECO:0000256" key="2">
    <source>
        <dbReference type="ARBA" id="ARBA00023002"/>
    </source>
</evidence>
<dbReference type="EMBL" id="GL377585">
    <property type="protein sequence ID" value="EFJ26012.1"/>
    <property type="molecule type" value="Genomic_DNA"/>
</dbReference>
<protein>
    <recommendedName>
        <fullName evidence="4">3-beta hydroxysteroid dehydrogenase/isomerase domain-containing protein</fullName>
    </recommendedName>
</protein>
<dbReference type="InterPro" id="IPR028110">
    <property type="entry name" value="TMEM254"/>
</dbReference>
<reference evidence="5 6" key="1">
    <citation type="journal article" date="2011" name="Science">
        <title>The Selaginella genome identifies genetic changes associated with the evolution of vascular plants.</title>
        <authorList>
            <person name="Banks J.A."/>
            <person name="Nishiyama T."/>
            <person name="Hasebe M."/>
            <person name="Bowman J.L."/>
            <person name="Gribskov M."/>
            <person name="dePamphilis C."/>
            <person name="Albert V.A."/>
            <person name="Aono N."/>
            <person name="Aoyama T."/>
            <person name="Ambrose B.A."/>
            <person name="Ashton N.W."/>
            <person name="Axtell M.J."/>
            <person name="Barker E."/>
            <person name="Barker M.S."/>
            <person name="Bennetzen J.L."/>
            <person name="Bonawitz N.D."/>
            <person name="Chapple C."/>
            <person name="Cheng C."/>
            <person name="Correa L.G."/>
            <person name="Dacre M."/>
            <person name="DeBarry J."/>
            <person name="Dreyer I."/>
            <person name="Elias M."/>
            <person name="Engstrom E.M."/>
            <person name="Estelle M."/>
            <person name="Feng L."/>
            <person name="Finet C."/>
            <person name="Floyd S.K."/>
            <person name="Frommer W.B."/>
            <person name="Fujita T."/>
            <person name="Gramzow L."/>
            <person name="Gutensohn M."/>
            <person name="Harholt J."/>
            <person name="Hattori M."/>
            <person name="Heyl A."/>
            <person name="Hirai T."/>
            <person name="Hiwatashi Y."/>
            <person name="Ishikawa M."/>
            <person name="Iwata M."/>
            <person name="Karol K.G."/>
            <person name="Koehler B."/>
            <person name="Kolukisaoglu U."/>
            <person name="Kubo M."/>
            <person name="Kurata T."/>
            <person name="Lalonde S."/>
            <person name="Li K."/>
            <person name="Li Y."/>
            <person name="Litt A."/>
            <person name="Lyons E."/>
            <person name="Manning G."/>
            <person name="Maruyama T."/>
            <person name="Michael T.P."/>
            <person name="Mikami K."/>
            <person name="Miyazaki S."/>
            <person name="Morinaga S."/>
            <person name="Murata T."/>
            <person name="Mueller-Roeber B."/>
            <person name="Nelson D.R."/>
            <person name="Obara M."/>
            <person name="Oguri Y."/>
            <person name="Olmstead R.G."/>
            <person name="Onodera N."/>
            <person name="Petersen B.L."/>
            <person name="Pils B."/>
            <person name="Prigge M."/>
            <person name="Rensing S.A."/>
            <person name="Riano-Pachon D.M."/>
            <person name="Roberts A.W."/>
            <person name="Sato Y."/>
            <person name="Scheller H.V."/>
            <person name="Schulz B."/>
            <person name="Schulz C."/>
            <person name="Shakirov E.V."/>
            <person name="Shibagaki N."/>
            <person name="Shinohara N."/>
            <person name="Shippen D.E."/>
            <person name="Soerensen I."/>
            <person name="Sotooka R."/>
            <person name="Sugimoto N."/>
            <person name="Sugita M."/>
            <person name="Sumikawa N."/>
            <person name="Tanurdzic M."/>
            <person name="Theissen G."/>
            <person name="Ulvskov P."/>
            <person name="Wakazuki S."/>
            <person name="Weng J.K."/>
            <person name="Willats W.W."/>
            <person name="Wipf D."/>
            <person name="Wolf P.G."/>
            <person name="Yang L."/>
            <person name="Zimmer A.D."/>
            <person name="Zhu Q."/>
            <person name="Mitros T."/>
            <person name="Hellsten U."/>
            <person name="Loque D."/>
            <person name="Otillar R."/>
            <person name="Salamov A."/>
            <person name="Schmutz J."/>
            <person name="Shapiro H."/>
            <person name="Lindquist E."/>
            <person name="Lucas S."/>
            <person name="Rokhsar D."/>
            <person name="Grigoriev I.V."/>
        </authorList>
    </citation>
    <scope>NUCLEOTIDE SEQUENCE [LARGE SCALE GENOMIC DNA]</scope>
</reference>
<evidence type="ECO:0000313" key="6">
    <source>
        <dbReference type="Proteomes" id="UP000001514"/>
    </source>
</evidence>
<dbReference type="OrthoDB" id="2735536at2759"/>
<dbReference type="SUPFAM" id="SSF51735">
    <property type="entry name" value="NAD(P)-binding Rossmann-fold domains"/>
    <property type="match status" value="1"/>
</dbReference>
<evidence type="ECO:0000259" key="4">
    <source>
        <dbReference type="Pfam" id="PF01073"/>
    </source>
</evidence>